<gene>
    <name evidence="1" type="ORF">FDZ14_30100</name>
</gene>
<sequence length="130" mass="15230">MSKEDKFKELDAIYADKKTLAAYEEVNDITRERIAAFEYALKEKFGEAILLDKEKVEFYKNRFREVSSFEPDIDPELQEKFDRITAAFSDKATLAMYEAELKAKRDWDATLQYAINEKVEAELKKLGIKK</sequence>
<dbReference type="AlphaFoldDB" id="A0A6M6E016"/>
<name>A0A6M6E016_PRIMG</name>
<dbReference type="RefSeq" id="WP_171778328.1">
    <property type="nucleotide sequence ID" value="NZ_CP045273.1"/>
</dbReference>
<dbReference type="EMBL" id="CP045273">
    <property type="protein sequence ID" value="QJX80342.1"/>
    <property type="molecule type" value="Genomic_DNA"/>
</dbReference>
<geneLocation type="plasmid" evidence="2">
    <name>pfdu301a</name>
</geneLocation>
<dbReference type="Proteomes" id="UP000501076">
    <property type="component" value="Plasmid pFDU301A"/>
</dbReference>
<proteinExistence type="predicted"/>
<evidence type="ECO:0000313" key="2">
    <source>
        <dbReference type="Proteomes" id="UP000501076"/>
    </source>
</evidence>
<accession>A0A6M6E016</accession>
<reference evidence="1 2" key="1">
    <citation type="submission" date="2019-10" db="EMBL/GenBank/DDBJ databases">
        <title>Complete genome sequences for adaption low water activity.</title>
        <authorList>
            <person name="Zhao L."/>
            <person name="Zhong J."/>
        </authorList>
    </citation>
    <scope>NUCLEOTIDE SEQUENCE [LARGE SCALE GENOMIC DNA]</scope>
    <source>
        <strain evidence="1 2">FDU301</strain>
        <plasmid evidence="2">pfdu301a</plasmid>
    </source>
</reference>
<organism evidence="1 2">
    <name type="scientific">Priestia megaterium</name>
    <name type="common">Bacillus megaterium</name>
    <dbReference type="NCBI Taxonomy" id="1404"/>
    <lineage>
        <taxon>Bacteria</taxon>
        <taxon>Bacillati</taxon>
        <taxon>Bacillota</taxon>
        <taxon>Bacilli</taxon>
        <taxon>Bacillales</taxon>
        <taxon>Bacillaceae</taxon>
        <taxon>Priestia</taxon>
    </lineage>
</organism>
<keyword evidence="1" id="KW-0614">Plasmid</keyword>
<evidence type="ECO:0000313" key="1">
    <source>
        <dbReference type="EMBL" id="QJX80342.1"/>
    </source>
</evidence>
<protein>
    <submittedName>
        <fullName evidence="1">Uncharacterized protein</fullName>
    </submittedName>
</protein>